<dbReference type="PATRIC" id="fig|1309411.5.peg.2657"/>
<dbReference type="RefSeq" id="WP_046844375.1">
    <property type="nucleotide sequence ID" value="NZ_CP011389.1"/>
</dbReference>
<dbReference type="Proteomes" id="UP000034024">
    <property type="component" value="Chromosome"/>
</dbReference>
<keyword evidence="2" id="KW-1185">Reference proteome</keyword>
<evidence type="ECO:0000313" key="1">
    <source>
        <dbReference type="EMBL" id="AKH17808.1"/>
    </source>
</evidence>
<protein>
    <submittedName>
        <fullName evidence="1">Uncharacterized protein</fullName>
    </submittedName>
</protein>
<dbReference type="AlphaFoldDB" id="A0A0F7JSV0"/>
<sequence length="152" mass="17034">MSQTLESRLAAHLRELLGQTQTGSEVSPELSISLQDDLTYCIPQLLRETYPVWEGEYLDGTLLTSVRTLAANAAELYGWAILLIDPGLTPVYFRLTLDQAQDALHTYDLFVGDTGFGRLGIARPFGTAHLIETRPAPVEQISWRYRVSRKPQ</sequence>
<organism evidence="1 2">
    <name type="scientific">Deinococcus soli</name>
    <name type="common">ex Cha et al. 2016</name>
    <dbReference type="NCBI Taxonomy" id="1309411"/>
    <lineage>
        <taxon>Bacteria</taxon>
        <taxon>Thermotogati</taxon>
        <taxon>Deinococcota</taxon>
        <taxon>Deinococci</taxon>
        <taxon>Deinococcales</taxon>
        <taxon>Deinococcaceae</taxon>
        <taxon>Deinococcus</taxon>
    </lineage>
</organism>
<evidence type="ECO:0000313" key="2">
    <source>
        <dbReference type="Proteomes" id="UP000034024"/>
    </source>
</evidence>
<dbReference type="OrthoDB" id="281502at2"/>
<dbReference type="KEGG" id="dch:SY84_13090"/>
<accession>A0A0F7JSV0</accession>
<reference evidence="1 2" key="1">
    <citation type="submission" date="2015-01" db="EMBL/GenBank/DDBJ databases">
        <title>Deinococcus soli/N5/whole genome sequencing.</title>
        <authorList>
            <person name="Kim M.K."/>
            <person name="Srinivasan S."/>
            <person name="Lee J.-J."/>
        </authorList>
    </citation>
    <scope>NUCLEOTIDE SEQUENCE [LARGE SCALE GENOMIC DNA]</scope>
    <source>
        <strain evidence="1 2">N5</strain>
    </source>
</reference>
<proteinExistence type="predicted"/>
<dbReference type="EMBL" id="CP011389">
    <property type="protein sequence ID" value="AKH17808.1"/>
    <property type="molecule type" value="Genomic_DNA"/>
</dbReference>
<gene>
    <name evidence="1" type="ORF">SY84_13090</name>
</gene>
<name>A0A0F7JSV0_9DEIO</name>